<evidence type="ECO:0000256" key="6">
    <source>
        <dbReference type="ARBA" id="ARBA00023295"/>
    </source>
</evidence>
<dbReference type="InterPro" id="IPR011257">
    <property type="entry name" value="DNA_glycosylase"/>
</dbReference>
<dbReference type="InterPro" id="IPR003265">
    <property type="entry name" value="HhH-GPD_domain"/>
</dbReference>
<evidence type="ECO:0000256" key="3">
    <source>
        <dbReference type="ARBA" id="ARBA00022801"/>
    </source>
</evidence>
<dbReference type="InterPro" id="IPR004036">
    <property type="entry name" value="Endonuclease-III-like_CS2"/>
</dbReference>
<dbReference type="Pfam" id="PF00730">
    <property type="entry name" value="HhH-GPD"/>
    <property type="match status" value="1"/>
</dbReference>
<evidence type="ECO:0000256" key="5">
    <source>
        <dbReference type="ARBA" id="ARBA00023239"/>
    </source>
</evidence>
<dbReference type="Proteomes" id="UP001447188">
    <property type="component" value="Unassembled WGS sequence"/>
</dbReference>
<gene>
    <name evidence="11" type="primary">NTH1_1</name>
    <name evidence="8" type="synonym">NTH1</name>
    <name evidence="11" type="ORF">Q9L58_003036</name>
</gene>
<keyword evidence="3 8" id="KW-0378">Hydrolase</keyword>
<feature type="compositionally biased region" description="Basic and acidic residues" evidence="9">
    <location>
        <begin position="126"/>
        <end position="138"/>
    </location>
</feature>
<evidence type="ECO:0000256" key="2">
    <source>
        <dbReference type="ARBA" id="ARBA00022763"/>
    </source>
</evidence>
<dbReference type="PANTHER" id="PTHR43286:SF1">
    <property type="entry name" value="ENDONUCLEASE III-LIKE PROTEIN 1"/>
    <property type="match status" value="1"/>
</dbReference>
<dbReference type="SMART" id="SM00478">
    <property type="entry name" value="ENDO3c"/>
    <property type="match status" value="1"/>
</dbReference>
<dbReference type="EC" id="3.2.2.-" evidence="8"/>
<feature type="domain" description="HhH-GPD" evidence="10">
    <location>
        <begin position="217"/>
        <end position="368"/>
    </location>
</feature>
<dbReference type="SUPFAM" id="SSF48150">
    <property type="entry name" value="DNA-glycosylase"/>
    <property type="match status" value="1"/>
</dbReference>
<dbReference type="Gene3D" id="1.10.1670.10">
    <property type="entry name" value="Helix-hairpin-Helix base-excision DNA repair enzymes (C-terminal)"/>
    <property type="match status" value="1"/>
</dbReference>
<dbReference type="InterPro" id="IPR030841">
    <property type="entry name" value="NTH1"/>
</dbReference>
<feature type="region of interest" description="Disordered" evidence="9">
    <location>
        <begin position="1"/>
        <end position="89"/>
    </location>
</feature>
<keyword evidence="4 8" id="KW-0234">DNA repair</keyword>
<dbReference type="EC" id="4.2.99.18" evidence="8"/>
<dbReference type="InterPro" id="IPR023170">
    <property type="entry name" value="HhH_base_excis_C"/>
</dbReference>
<feature type="compositionally biased region" description="Low complexity" evidence="9">
    <location>
        <begin position="1"/>
        <end position="18"/>
    </location>
</feature>
<evidence type="ECO:0000256" key="9">
    <source>
        <dbReference type="SAM" id="MobiDB-lite"/>
    </source>
</evidence>
<sequence length="477" mass="52579">MAATRAARAARAVSSAVTKRTSATARRKANPGKQHSEQKGEGSREDAYDEGSASSSSLSSLSSESSESRSESEPWSESESEFEFEFEVSEEEEEGVAVSKYFQKPALSAAKVGPEIKKRKRATRAVKKEPAVGKREGEPTPSLGDIAPAIIKHEGKKKGKGVISTKPPPHWEEMYDAVKEMRSRIPAAVDTMGCERLADGASTPKIRRFQTLISLMLSSQTKDTVNAVAMKRLQTELPGGLCLESILEVEPKRLDELIRVVGFHNRKTEYIKKAAIILRDQFSGEIPNTLAGLTSLPGVGPKMAHLCMSAAWNNTQGIGVDVHVHRIANMWGWVNTGTPEGTREALEAWLPRERWREINHLLVGFGQSVCLPRGRKCGGCSLAETGWCRAAWVGVPKKRRMAFVKEQGGREVKEEIMMDKEEGVKEETGSKLGGQSLATRKRRKIKIEIKEEEEEEDYGGVMIADIEDIIPNLKTPQ</sequence>
<keyword evidence="6 8" id="KW-0326">Glycosidase</keyword>
<evidence type="ECO:0000256" key="4">
    <source>
        <dbReference type="ARBA" id="ARBA00023204"/>
    </source>
</evidence>
<dbReference type="HAMAP" id="MF_03183">
    <property type="entry name" value="Endonuclease_III_Nth"/>
    <property type="match status" value="1"/>
</dbReference>
<name>A0ABR3GQ42_9PEZI</name>
<dbReference type="CDD" id="cd00056">
    <property type="entry name" value="ENDO3c"/>
    <property type="match status" value="1"/>
</dbReference>
<dbReference type="Pfam" id="PF00633">
    <property type="entry name" value="HHH"/>
    <property type="match status" value="1"/>
</dbReference>
<evidence type="ECO:0000313" key="12">
    <source>
        <dbReference type="Proteomes" id="UP001447188"/>
    </source>
</evidence>
<evidence type="ECO:0000256" key="7">
    <source>
        <dbReference type="ARBA" id="ARBA00044632"/>
    </source>
</evidence>
<keyword evidence="8" id="KW-0496">Mitochondrion</keyword>
<comment type="similarity">
    <text evidence="1 8">Belongs to the Nth/MutY family.</text>
</comment>
<accession>A0ABR3GQ42</accession>
<comment type="subcellular location">
    <subcellularLocation>
        <location evidence="8">Nucleus</location>
    </subcellularLocation>
    <subcellularLocation>
        <location evidence="8">Mitochondrion</location>
    </subcellularLocation>
</comment>
<dbReference type="GO" id="GO:0140078">
    <property type="term" value="F:class I DNA-(apurinic or apyrimidinic site) endonuclease activity"/>
    <property type="evidence" value="ECO:0007669"/>
    <property type="project" value="UniProtKB-EC"/>
</dbReference>
<reference evidence="11 12" key="1">
    <citation type="submission" date="2024-02" db="EMBL/GenBank/DDBJ databases">
        <title>Discinaceae phylogenomics.</title>
        <authorList>
            <person name="Dirks A.C."/>
            <person name="James T.Y."/>
        </authorList>
    </citation>
    <scope>NUCLEOTIDE SEQUENCE [LARGE SCALE GENOMIC DNA]</scope>
    <source>
        <strain evidence="11 12">ACD0624</strain>
    </source>
</reference>
<evidence type="ECO:0000256" key="1">
    <source>
        <dbReference type="ARBA" id="ARBA00008343"/>
    </source>
</evidence>
<comment type="function">
    <text evidence="8">Bifunctional DNA N-glycosylase with associated apurinic/apyrimidinic (AP) lyase function that catalyzes the first step in base excision repair (BER), the primary repair pathway for the repair of oxidative DNA damage. The DNA N-glycosylase activity releases the damaged DNA base from DNA by cleaving the N-glycosidic bond, leaving an AP site. The AP lyase activity cleaves the phosphodiester bond 3' to the AP site by a beta-elimination. Primarily recognizes and repairs oxidative base damage of pyrimidines.</text>
</comment>
<feature type="compositionally biased region" description="Basic and acidic residues" evidence="9">
    <location>
        <begin position="34"/>
        <end position="46"/>
    </location>
</feature>
<keyword evidence="12" id="KW-1185">Reference proteome</keyword>
<dbReference type="PANTHER" id="PTHR43286">
    <property type="entry name" value="ENDONUCLEASE III-LIKE PROTEIN 1"/>
    <property type="match status" value="1"/>
</dbReference>
<keyword evidence="8" id="KW-0539">Nucleus</keyword>
<comment type="catalytic activity">
    <reaction evidence="7 8">
        <text>2'-deoxyribonucleotide-(2'-deoxyribose 5'-phosphate)-2'-deoxyribonucleotide-DNA = a 3'-end 2'-deoxyribonucleotide-(2,3-dehydro-2,3-deoxyribose 5'-phosphate)-DNA + a 5'-end 5'-phospho-2'-deoxyribonucleoside-DNA + H(+)</text>
        <dbReference type="Rhea" id="RHEA:66592"/>
        <dbReference type="Rhea" id="RHEA-COMP:13180"/>
        <dbReference type="Rhea" id="RHEA-COMP:16897"/>
        <dbReference type="Rhea" id="RHEA-COMP:17067"/>
        <dbReference type="ChEBI" id="CHEBI:15378"/>
        <dbReference type="ChEBI" id="CHEBI:136412"/>
        <dbReference type="ChEBI" id="CHEBI:157695"/>
        <dbReference type="ChEBI" id="CHEBI:167181"/>
        <dbReference type="EC" id="4.2.99.18"/>
    </reaction>
</comment>
<dbReference type="InterPro" id="IPR000445">
    <property type="entry name" value="HhH_motif"/>
</dbReference>
<protein>
    <recommendedName>
        <fullName evidence="8">Endonuclease III homolog</fullName>
        <ecNumber evidence="8">3.2.2.-</ecNumber>
        <ecNumber evidence="8">4.2.99.18</ecNumber>
    </recommendedName>
    <alternativeName>
        <fullName evidence="8">Bifunctional DNA N-glycosylase/DNA-(apurinic or apyrimidinic site) lyase</fullName>
        <shortName evidence="8">DNA glycosylase/AP lyase</shortName>
    </alternativeName>
</protein>
<feature type="compositionally biased region" description="Low complexity" evidence="9">
    <location>
        <begin position="50"/>
        <end position="65"/>
    </location>
</feature>
<comment type="caution">
    <text evidence="11">The sequence shown here is derived from an EMBL/GenBank/DDBJ whole genome shotgun (WGS) entry which is preliminary data.</text>
</comment>
<dbReference type="Gene3D" id="1.10.340.30">
    <property type="entry name" value="Hypothetical protein, domain 2"/>
    <property type="match status" value="1"/>
</dbReference>
<comment type="caution">
    <text evidence="8">Lacks conserved residue(s) required for the propagation of feature annotation.</text>
</comment>
<dbReference type="EMBL" id="JBBBZM010000028">
    <property type="protein sequence ID" value="KAL0637958.1"/>
    <property type="molecule type" value="Genomic_DNA"/>
</dbReference>
<keyword evidence="2 8" id="KW-0227">DNA damage</keyword>
<dbReference type="PROSITE" id="PS01155">
    <property type="entry name" value="ENDONUCLEASE_III_2"/>
    <property type="match status" value="1"/>
</dbReference>
<feature type="compositionally biased region" description="Acidic residues" evidence="9">
    <location>
        <begin position="74"/>
        <end position="89"/>
    </location>
</feature>
<feature type="region of interest" description="Disordered" evidence="9">
    <location>
        <begin position="118"/>
        <end position="145"/>
    </location>
</feature>
<organism evidence="11 12">
    <name type="scientific">Discina gigas</name>
    <dbReference type="NCBI Taxonomy" id="1032678"/>
    <lineage>
        <taxon>Eukaryota</taxon>
        <taxon>Fungi</taxon>
        <taxon>Dikarya</taxon>
        <taxon>Ascomycota</taxon>
        <taxon>Pezizomycotina</taxon>
        <taxon>Pezizomycetes</taxon>
        <taxon>Pezizales</taxon>
        <taxon>Discinaceae</taxon>
        <taxon>Discina</taxon>
    </lineage>
</organism>
<evidence type="ECO:0000259" key="10">
    <source>
        <dbReference type="SMART" id="SM00478"/>
    </source>
</evidence>
<keyword evidence="5 8" id="KW-0456">Lyase</keyword>
<evidence type="ECO:0000313" key="11">
    <source>
        <dbReference type="EMBL" id="KAL0637958.1"/>
    </source>
</evidence>
<proteinExistence type="inferred from homology"/>
<evidence type="ECO:0000256" key="8">
    <source>
        <dbReference type="HAMAP-Rule" id="MF_03183"/>
    </source>
</evidence>